<dbReference type="AlphaFoldDB" id="A0AAF0UGW3"/>
<dbReference type="EMBL" id="CP133620">
    <property type="protein sequence ID" value="WMV46043.1"/>
    <property type="molecule type" value="Genomic_DNA"/>
</dbReference>
<proteinExistence type="predicted"/>
<dbReference type="Proteomes" id="UP001234989">
    <property type="component" value="Chromosome 9"/>
</dbReference>
<name>A0AAF0UGW3_SOLVR</name>
<organism evidence="1 2">
    <name type="scientific">Solanum verrucosum</name>
    <dbReference type="NCBI Taxonomy" id="315347"/>
    <lineage>
        <taxon>Eukaryota</taxon>
        <taxon>Viridiplantae</taxon>
        <taxon>Streptophyta</taxon>
        <taxon>Embryophyta</taxon>
        <taxon>Tracheophyta</taxon>
        <taxon>Spermatophyta</taxon>
        <taxon>Magnoliopsida</taxon>
        <taxon>eudicotyledons</taxon>
        <taxon>Gunneridae</taxon>
        <taxon>Pentapetalae</taxon>
        <taxon>asterids</taxon>
        <taxon>lamiids</taxon>
        <taxon>Solanales</taxon>
        <taxon>Solanaceae</taxon>
        <taxon>Solanoideae</taxon>
        <taxon>Solaneae</taxon>
        <taxon>Solanum</taxon>
    </lineage>
</organism>
<dbReference type="InterPro" id="IPR043502">
    <property type="entry name" value="DNA/RNA_pol_sf"/>
</dbReference>
<evidence type="ECO:0000313" key="1">
    <source>
        <dbReference type="EMBL" id="WMV46043.1"/>
    </source>
</evidence>
<accession>A0AAF0UGW3</accession>
<protein>
    <submittedName>
        <fullName evidence="1">Uncharacterized protein</fullName>
    </submittedName>
</protein>
<dbReference type="Pfam" id="PF08284">
    <property type="entry name" value="RVP_2"/>
    <property type="match status" value="1"/>
</dbReference>
<sequence length="312" mass="35546">MMSRSLPTSPILPRSFSASVYDVEPSLVPSCRMLFGRCRGPELLFPMVEGMESSRQLLGPEQGVEVEIAKEQVPLKFGAPYFYKTLFRMLGVSENFSQGSATDLIIFGMVDIDIILDKDWLSPHPVILDCYAKTVTLAKWVSRVLSGWVVVVLTLENSKNEEDHNRHMRIVVHRLRQEKLYVEFSKCKFWLDFEVILGHVLFKEGIRVDLAKIDLVRGLHGSSESSVHLLLEGSEFEAVQIAWLLKDYNITILYHLGKANVVADTLSEKTSSMGSLAAISMEDKPLAIDVQRLANSLVKLRFLRIWWFDFFY</sequence>
<gene>
    <name evidence="1" type="ORF">MTR67_039428</name>
</gene>
<dbReference type="Gene3D" id="3.30.70.270">
    <property type="match status" value="1"/>
</dbReference>
<evidence type="ECO:0000313" key="2">
    <source>
        <dbReference type="Proteomes" id="UP001234989"/>
    </source>
</evidence>
<reference evidence="1" key="1">
    <citation type="submission" date="2023-08" db="EMBL/GenBank/DDBJ databases">
        <title>A de novo genome assembly of Solanum verrucosum Schlechtendal, a Mexican diploid species geographically isolated from the other diploid A-genome species in potato relatives.</title>
        <authorList>
            <person name="Hosaka K."/>
        </authorList>
    </citation>
    <scope>NUCLEOTIDE SEQUENCE</scope>
    <source>
        <tissue evidence="1">Young leaves</tissue>
    </source>
</reference>
<dbReference type="InterPro" id="IPR043128">
    <property type="entry name" value="Rev_trsase/Diguanyl_cyclase"/>
</dbReference>
<dbReference type="SUPFAM" id="SSF56672">
    <property type="entry name" value="DNA/RNA polymerases"/>
    <property type="match status" value="1"/>
</dbReference>
<keyword evidence="2" id="KW-1185">Reference proteome</keyword>